<evidence type="ECO:0000313" key="2">
    <source>
        <dbReference type="Proteomes" id="UP001140502"/>
    </source>
</evidence>
<comment type="caution">
    <text evidence="1">The sequence shown here is derived from an EMBL/GenBank/DDBJ whole genome shotgun (WGS) entry which is preliminary data.</text>
</comment>
<dbReference type="Proteomes" id="UP001140502">
    <property type="component" value="Unassembled WGS sequence"/>
</dbReference>
<gene>
    <name evidence="1" type="ORF">N0V84_008083</name>
</gene>
<proteinExistence type="predicted"/>
<dbReference type="OrthoDB" id="5087578at2759"/>
<organism evidence="1 2">
    <name type="scientific">Fusarium piperis</name>
    <dbReference type="NCBI Taxonomy" id="1435070"/>
    <lineage>
        <taxon>Eukaryota</taxon>
        <taxon>Fungi</taxon>
        <taxon>Dikarya</taxon>
        <taxon>Ascomycota</taxon>
        <taxon>Pezizomycotina</taxon>
        <taxon>Sordariomycetes</taxon>
        <taxon>Hypocreomycetidae</taxon>
        <taxon>Hypocreales</taxon>
        <taxon>Nectriaceae</taxon>
        <taxon>Fusarium</taxon>
        <taxon>Fusarium solani species complex</taxon>
    </lineage>
</organism>
<keyword evidence="2" id="KW-1185">Reference proteome</keyword>
<dbReference type="AlphaFoldDB" id="A0A9W8W8Y7"/>
<sequence>DLALLHVRRDELGASRLDEKSPVHGGRIGSSYIDQELESRIAEILRPHGDLFDCEVDRVAWDMRCSGKFQDVKHIFGNPYPNNEIPVPHLKDPKSSAGDRIQNGMLIDIHSDYVQEKLRTFCKGHDKLKDTQVVASSRPRMAVSMGLVYDAMRNQPLLAELCSRSSFGLVFRMPNDDLVAQRWRSLLRELKQAGWLRRQDPIASCVDWFIKKVSLLRGSPYSKHASLLTRLQGTKVINGNEVTHTYRACFEAKGSRECAVQILASPDEDPSPSEKDHPQRRVLMRVDLSHSKPTKQLTFWRKSSYVKIEFLVKATIRPAEVHFRCVDNEGKEVSSGVSFPADGGHNMRPLLMGLGENEE</sequence>
<dbReference type="EMBL" id="JAPEUR010000190">
    <property type="protein sequence ID" value="KAJ4316019.1"/>
    <property type="molecule type" value="Genomic_DNA"/>
</dbReference>
<name>A0A9W8W8Y7_9HYPO</name>
<protein>
    <submittedName>
        <fullName evidence="1">Uncharacterized protein</fullName>
    </submittedName>
</protein>
<evidence type="ECO:0000313" key="1">
    <source>
        <dbReference type="EMBL" id="KAJ4316019.1"/>
    </source>
</evidence>
<reference evidence="1" key="1">
    <citation type="submission" date="2022-10" db="EMBL/GenBank/DDBJ databases">
        <title>Tapping the CABI collections for fungal endophytes: first genome assemblies for Collariella, Neodidymelliopsis, Ascochyta clinopodiicola, Didymella pomorum, Didymosphaeria variabile, Neocosmospora piperis and Neocucurbitaria cava.</title>
        <authorList>
            <person name="Hill R."/>
        </authorList>
    </citation>
    <scope>NUCLEOTIDE SEQUENCE</scope>
    <source>
        <strain evidence="1">IMI 366586</strain>
    </source>
</reference>
<accession>A0A9W8W8Y7</accession>
<feature type="non-terminal residue" evidence="1">
    <location>
        <position position="359"/>
    </location>
</feature>